<sequence>MNVANRALSASKAPRLGDLCPDVPQNGLRFGGAIMGHLEFSCGL</sequence>
<dbReference type="AlphaFoldDB" id="A0A0K2Y443"/>
<reference evidence="2" key="1">
    <citation type="submission" date="2014-12" db="EMBL/GenBank/DDBJ databases">
        <authorList>
            <person name="Jaenicke S."/>
        </authorList>
    </citation>
    <scope>NUCLEOTIDE SEQUENCE [LARGE SCALE GENOMIC DNA]</scope>
</reference>
<name>A0A0K2Y443_9HELI</name>
<dbReference type="Proteomes" id="UP000043437">
    <property type="component" value="Unassembled WGS sequence"/>
</dbReference>
<dbReference type="EMBL" id="CDMG01000008">
    <property type="protein sequence ID" value="CRF52619.1"/>
    <property type="molecule type" value="Genomic_DNA"/>
</dbReference>
<accession>A0A0K2Y443</accession>
<proteinExistence type="predicted"/>
<protein>
    <submittedName>
        <fullName evidence="1">Uncharacterized protein</fullName>
    </submittedName>
</protein>
<organism evidence="1 2">
    <name type="scientific">Helicobacter ailurogastricus</name>
    <dbReference type="NCBI Taxonomy" id="1578720"/>
    <lineage>
        <taxon>Bacteria</taxon>
        <taxon>Pseudomonadati</taxon>
        <taxon>Campylobacterota</taxon>
        <taxon>Epsilonproteobacteria</taxon>
        <taxon>Campylobacterales</taxon>
        <taxon>Helicobacteraceae</taxon>
        <taxon>Helicobacter</taxon>
    </lineage>
</organism>
<evidence type="ECO:0000313" key="1">
    <source>
        <dbReference type="EMBL" id="CRF52619.1"/>
    </source>
</evidence>
<evidence type="ECO:0000313" key="2">
    <source>
        <dbReference type="Proteomes" id="UP000043437"/>
    </source>
</evidence>
<gene>
    <name evidence="1" type="ORF">HAL07_10840</name>
</gene>